<keyword evidence="1" id="KW-0547">Nucleotide-binding</keyword>
<dbReference type="OrthoDB" id="9803907at2"/>
<keyword evidence="4" id="KW-1185">Reference proteome</keyword>
<evidence type="ECO:0000256" key="1">
    <source>
        <dbReference type="PROSITE-ProRule" id="PRU00409"/>
    </source>
</evidence>
<feature type="domain" description="ATP-grasp" evidence="2">
    <location>
        <begin position="73"/>
        <end position="319"/>
    </location>
</feature>
<dbReference type="SUPFAM" id="SSF56059">
    <property type="entry name" value="Glutathione synthetase ATP-binding domain-like"/>
    <property type="match status" value="1"/>
</dbReference>
<dbReference type="GO" id="GO:0009432">
    <property type="term" value="P:SOS response"/>
    <property type="evidence" value="ECO:0007669"/>
    <property type="project" value="TreeGrafter"/>
</dbReference>
<dbReference type="InterPro" id="IPR003806">
    <property type="entry name" value="ATP-grasp_PylC-type"/>
</dbReference>
<evidence type="ECO:0000313" key="4">
    <source>
        <dbReference type="Proteomes" id="UP000321574"/>
    </source>
</evidence>
<dbReference type="PROSITE" id="PS50975">
    <property type="entry name" value="ATP_GRASP"/>
    <property type="match status" value="1"/>
</dbReference>
<evidence type="ECO:0000259" key="2">
    <source>
        <dbReference type="PROSITE" id="PS50975"/>
    </source>
</evidence>
<proteinExistence type="predicted"/>
<dbReference type="Proteomes" id="UP000321574">
    <property type="component" value="Unassembled WGS sequence"/>
</dbReference>
<gene>
    <name evidence="3" type="ORF">FHP05_04700</name>
</gene>
<evidence type="ECO:0000313" key="3">
    <source>
        <dbReference type="EMBL" id="TXL66686.1"/>
    </source>
</evidence>
<dbReference type="GO" id="GO:0005524">
    <property type="term" value="F:ATP binding"/>
    <property type="evidence" value="ECO:0007669"/>
    <property type="project" value="UniProtKB-UniRule"/>
</dbReference>
<dbReference type="RefSeq" id="WP_147666085.1">
    <property type="nucleotide sequence ID" value="NZ_VDUW01000002.1"/>
</dbReference>
<dbReference type="Pfam" id="PF02655">
    <property type="entry name" value="ATP-grasp_3"/>
    <property type="match status" value="1"/>
</dbReference>
<dbReference type="PANTHER" id="PTHR21621:SF0">
    <property type="entry name" value="BETA-CITRYLGLUTAMATE SYNTHASE B-RELATED"/>
    <property type="match status" value="1"/>
</dbReference>
<name>A0A5C8P0A2_9BACI</name>
<dbReference type="GO" id="GO:0046872">
    <property type="term" value="F:metal ion binding"/>
    <property type="evidence" value="ECO:0007669"/>
    <property type="project" value="InterPro"/>
</dbReference>
<comment type="caution">
    <text evidence="3">The sequence shown here is derived from an EMBL/GenBank/DDBJ whole genome shotgun (WGS) entry which is preliminary data.</text>
</comment>
<dbReference type="GO" id="GO:0018169">
    <property type="term" value="F:ribosomal S6-glutamic acid ligase activity"/>
    <property type="evidence" value="ECO:0007669"/>
    <property type="project" value="TreeGrafter"/>
</dbReference>
<dbReference type="PANTHER" id="PTHR21621">
    <property type="entry name" value="RIBOSOMAL PROTEIN S6 MODIFICATION PROTEIN"/>
    <property type="match status" value="1"/>
</dbReference>
<dbReference type="InterPro" id="IPR011761">
    <property type="entry name" value="ATP-grasp"/>
</dbReference>
<sequence>MKTIDIVGRKLSSSNRMLVREAWNRGINFEILPKKRFRMSHGSKRYLVRRGKVSHAYNSPLAIKTTRLKEVTSRLLRSSRYPAPENVVFSKEERYRAWNWAKPILPVVIKPYNGTMGRSVFVNIDNKKEFTACFDKVGEKYDHVLIEEFVDGEEYRFTFVKNEIVAVAKRIPANVVGDGKHTVEQLIEHKNEERKARKNPIHKQLVLDEESKRILKKHHLSPAYIPAIGEVVYLRDNSNVSTGGDAIDVTNQVDDDIKKGVAKAIRSIPGLRVCGVDVIIKGESFYILEVNSHPMLSMHHYPWEGERRDVIGKVLDGMFPQTAK</sequence>
<dbReference type="Gene3D" id="3.30.470.20">
    <property type="entry name" value="ATP-grasp fold, B domain"/>
    <property type="match status" value="2"/>
</dbReference>
<accession>A0A5C8P0A2</accession>
<protein>
    <submittedName>
        <fullName evidence="3">ATP-grasp domain-containing protein</fullName>
    </submittedName>
</protein>
<organism evidence="3 4">
    <name type="scientific">Cerasibacillus terrae</name>
    <dbReference type="NCBI Taxonomy" id="2498845"/>
    <lineage>
        <taxon>Bacteria</taxon>
        <taxon>Bacillati</taxon>
        <taxon>Bacillota</taxon>
        <taxon>Bacilli</taxon>
        <taxon>Bacillales</taxon>
        <taxon>Bacillaceae</taxon>
        <taxon>Cerasibacillus</taxon>
    </lineage>
</organism>
<dbReference type="EMBL" id="VDUW01000002">
    <property type="protein sequence ID" value="TXL66686.1"/>
    <property type="molecule type" value="Genomic_DNA"/>
</dbReference>
<dbReference type="GO" id="GO:0005737">
    <property type="term" value="C:cytoplasm"/>
    <property type="evidence" value="ECO:0007669"/>
    <property type="project" value="TreeGrafter"/>
</dbReference>
<reference evidence="3 4" key="1">
    <citation type="submission" date="2019-06" db="EMBL/GenBank/DDBJ databases">
        <title>Cerasibacillus sp. nov., isolated from maize field.</title>
        <authorList>
            <person name="Lin S.-Y."/>
            <person name="Tsai C.-F."/>
            <person name="Young C.-C."/>
        </authorList>
    </citation>
    <scope>NUCLEOTIDE SEQUENCE [LARGE SCALE GENOMIC DNA]</scope>
    <source>
        <strain evidence="3 4">CC-CFT480</strain>
    </source>
</reference>
<dbReference type="AlphaFoldDB" id="A0A5C8P0A2"/>
<keyword evidence="1" id="KW-0067">ATP-binding</keyword>